<gene>
    <name evidence="2" type="ORF">LITE_LOCUS36268</name>
</gene>
<dbReference type="PANTHER" id="PTHR40891:SF1">
    <property type="entry name" value="DUF295 DOMAIN-CONTAINING PROTEIN"/>
    <property type="match status" value="1"/>
</dbReference>
<sequence>MLNEDGAREETSTTTTTTVGRPWIVLSHEEKGGGREVVTLVDLAKGVYYSREKNSIEARLRGKRVYAQGHGRVLLMNLDEAAAEAGDCVLLNVTSMVFHQLPPWQKRVNFIYRCSLLHLPDDADSKLTVMVFGVDEDEEENQHAVAMLCQVGDNEWTVCEGGVRVVGAIACQGKLYGIGFPNRFVEIEVRPKYRVRRIPDVDVPSYYIKGCFTRNYLVESCGEILFFYLHVAGNLLKNRHVNVIVDLKAYRIDVEKMKLEAVDDLGDRAFFLSSSDKCFVGSGGFGCCASKSGFERNTIYLVNQSDSCLYAYDYGDESVSITLSCPAVETCSMQRLVVS</sequence>
<dbReference type="PANTHER" id="PTHR40891">
    <property type="entry name" value="DUF295 DOMAIN-CONTAINING PROTEIN"/>
    <property type="match status" value="1"/>
</dbReference>
<feature type="domain" description="KIB1-4 beta-propeller" evidence="1">
    <location>
        <begin position="59"/>
        <end position="310"/>
    </location>
</feature>
<organism evidence="2 3">
    <name type="scientific">Linum tenue</name>
    <dbReference type="NCBI Taxonomy" id="586396"/>
    <lineage>
        <taxon>Eukaryota</taxon>
        <taxon>Viridiplantae</taxon>
        <taxon>Streptophyta</taxon>
        <taxon>Embryophyta</taxon>
        <taxon>Tracheophyta</taxon>
        <taxon>Spermatophyta</taxon>
        <taxon>Magnoliopsida</taxon>
        <taxon>eudicotyledons</taxon>
        <taxon>Gunneridae</taxon>
        <taxon>Pentapetalae</taxon>
        <taxon>rosids</taxon>
        <taxon>fabids</taxon>
        <taxon>Malpighiales</taxon>
        <taxon>Linaceae</taxon>
        <taxon>Linum</taxon>
    </lineage>
</organism>
<comment type="caution">
    <text evidence="2">The sequence shown here is derived from an EMBL/GenBank/DDBJ whole genome shotgun (WGS) entry which is preliminary data.</text>
</comment>
<dbReference type="Pfam" id="PF03478">
    <property type="entry name" value="Beta-prop_KIB1-4"/>
    <property type="match status" value="1"/>
</dbReference>
<dbReference type="InterPro" id="IPR005174">
    <property type="entry name" value="KIB1-4_b-propeller"/>
</dbReference>
<evidence type="ECO:0000313" key="2">
    <source>
        <dbReference type="EMBL" id="CAI0464638.1"/>
    </source>
</evidence>
<evidence type="ECO:0000313" key="3">
    <source>
        <dbReference type="Proteomes" id="UP001154282"/>
    </source>
</evidence>
<accession>A0AAV0P0G4</accession>
<name>A0AAV0P0G4_9ROSI</name>
<protein>
    <recommendedName>
        <fullName evidence="1">KIB1-4 beta-propeller domain-containing protein</fullName>
    </recommendedName>
</protein>
<proteinExistence type="predicted"/>
<dbReference type="EMBL" id="CAMGYJ010000008">
    <property type="protein sequence ID" value="CAI0464638.1"/>
    <property type="molecule type" value="Genomic_DNA"/>
</dbReference>
<evidence type="ECO:0000259" key="1">
    <source>
        <dbReference type="Pfam" id="PF03478"/>
    </source>
</evidence>
<dbReference type="Proteomes" id="UP001154282">
    <property type="component" value="Unassembled WGS sequence"/>
</dbReference>
<keyword evidence="3" id="KW-1185">Reference proteome</keyword>
<dbReference type="AlphaFoldDB" id="A0AAV0P0G4"/>
<reference evidence="2" key="1">
    <citation type="submission" date="2022-08" db="EMBL/GenBank/DDBJ databases">
        <authorList>
            <person name="Gutierrez-Valencia J."/>
        </authorList>
    </citation>
    <scope>NUCLEOTIDE SEQUENCE</scope>
</reference>